<dbReference type="STRING" id="1838286.Verru16b_00912"/>
<feature type="chain" id="PRO_5009105058" description="SLA1 homology domain-containing protein" evidence="1">
    <location>
        <begin position="24"/>
        <end position="403"/>
    </location>
</feature>
<accession>A0A1D8ASH8</accession>
<dbReference type="AlphaFoldDB" id="A0A1D8ASH8"/>
<organism evidence="2 3">
    <name type="scientific">Lacunisphaera limnophila</name>
    <dbReference type="NCBI Taxonomy" id="1838286"/>
    <lineage>
        <taxon>Bacteria</taxon>
        <taxon>Pseudomonadati</taxon>
        <taxon>Verrucomicrobiota</taxon>
        <taxon>Opitutia</taxon>
        <taxon>Opitutales</taxon>
        <taxon>Opitutaceae</taxon>
        <taxon>Lacunisphaera</taxon>
    </lineage>
</organism>
<sequence>MNPAVARLGLAALLLGGAANVCATAEVEPAAAPPADKSHVLYMGANLSVQQGKRYYDVEDVDGSEFIIRQKGEKTFVRTRMARNNVKVQRALKLAPLSVKLDAMQGAAGYTPAADPRHKYNARSGAQGGAEMARNWSAARQAEAEDSLSKVRFPEFRKQYEDIIDLEKTAQVPLNQLLGSNDYVSIPGMQNELALELAEGNYDLMEVSFLVSSPEPLDDPYMVIVVDFQPRGAKPGETATLIHAKALDPIGPEPQFIHMREGGMPVGFKYLRHEVHIYNRGQEVATSESSKRVELSRDEAREYLVIEHLAAHKKDTVPAAAVPGSLPPGLRSRLEPDQLNRVCYVRVSREGKLLGVFVDEAASLPQPDAAVNAALAGAFFIPAVAAGKPMEGVVRVRVAELAL</sequence>
<dbReference type="PATRIC" id="fig|1838286.3.peg.916"/>
<gene>
    <name evidence="2" type="ORF">Verru16b_00912</name>
</gene>
<dbReference type="Proteomes" id="UP000095228">
    <property type="component" value="Chromosome"/>
</dbReference>
<keyword evidence="3" id="KW-1185">Reference proteome</keyword>
<dbReference type="OrthoDB" id="9821225at2"/>
<dbReference type="RefSeq" id="WP_069961174.1">
    <property type="nucleotide sequence ID" value="NZ_CP016094.1"/>
</dbReference>
<evidence type="ECO:0000313" key="2">
    <source>
        <dbReference type="EMBL" id="AOS43854.1"/>
    </source>
</evidence>
<evidence type="ECO:0000256" key="1">
    <source>
        <dbReference type="SAM" id="SignalP"/>
    </source>
</evidence>
<evidence type="ECO:0008006" key="4">
    <source>
        <dbReference type="Google" id="ProtNLM"/>
    </source>
</evidence>
<dbReference type="KEGG" id="obg:Verru16b_00912"/>
<feature type="signal peptide" evidence="1">
    <location>
        <begin position="1"/>
        <end position="23"/>
    </location>
</feature>
<evidence type="ECO:0000313" key="3">
    <source>
        <dbReference type="Proteomes" id="UP000095228"/>
    </source>
</evidence>
<reference evidence="2 3" key="1">
    <citation type="submission" date="2016-06" db="EMBL/GenBank/DDBJ databases">
        <title>Three novel species with peptidoglycan cell walls form the new genus Lacunisphaera gen. nov. in the family Opitutaceae of the verrucomicrobial subdivision 4.</title>
        <authorList>
            <person name="Rast P."/>
            <person name="Gloeckner I."/>
            <person name="Jogler M."/>
            <person name="Boedeker C."/>
            <person name="Jeske O."/>
            <person name="Wiegand S."/>
            <person name="Reinhardt R."/>
            <person name="Schumann P."/>
            <person name="Rohde M."/>
            <person name="Spring S."/>
            <person name="Gloeckner F.O."/>
            <person name="Jogler C."/>
        </authorList>
    </citation>
    <scope>NUCLEOTIDE SEQUENCE [LARGE SCALE GENOMIC DNA]</scope>
    <source>
        <strain evidence="2 3">IG16b</strain>
    </source>
</reference>
<protein>
    <recommendedName>
        <fullName evidence="4">SLA1 homology domain-containing protein</fullName>
    </recommendedName>
</protein>
<name>A0A1D8ASH8_9BACT</name>
<dbReference type="EMBL" id="CP016094">
    <property type="protein sequence ID" value="AOS43854.1"/>
    <property type="molecule type" value="Genomic_DNA"/>
</dbReference>
<keyword evidence="1" id="KW-0732">Signal</keyword>
<proteinExistence type="predicted"/>